<feature type="domain" description="Chromosomal replication initiator DnaA C-terminal" evidence="13">
    <location>
        <begin position="349"/>
        <end position="417"/>
    </location>
</feature>
<comment type="domain">
    <text evidence="8">Domain I is involved in oligomerization and binding regulators, domain II is flexibile and of varying length in different bacteria, domain III forms the AAA+ region, while domain IV binds dsDNA.</text>
</comment>
<dbReference type="SMART" id="SM00760">
    <property type="entry name" value="Bac_DnaA_C"/>
    <property type="match status" value="1"/>
</dbReference>
<keyword evidence="5 8" id="KW-0067">ATP-binding</keyword>
<sequence length="441" mass="51353">MDKRWEEILEEISKQIPPKYFSNFITPLRIDKWENQVVHLMAPSTGIKRHVETKYVSFIEDALYQVVGDRFKVSILAESETSSQIFKEVIQSKFDESDSDLNPEFIFSNYITSDSNRIAFTAAKSVAEQPAKYNPLYIFGPVGVGKTHLLHAIGNEIKKKDPWKTVRYVNSTSFLNEFIFTVRQNNRESLESFKIRYQSYNVLLFDDIQFLNGGAEKTQEEFFALFNFLYDRKRQIVIASDRPSYELPLHERLKSRFVHGLQADIKSHDLALRIELLRASFSEFNIPASDKLLLWLAERLEGDSRALIGIVNDLVLYKKAYEYFLLTEEKIQEIAEARFLTNKKRIGFSPDMVIDLVCERTNVARKDLLGKSRKADFIPPRHLCMLLLHDVLHVPKAQIGRIFSTTHSTVIHGIDKFKERMKSDSQWEDIFHSIKHKISFQ</sequence>
<dbReference type="PANTHER" id="PTHR30050:SF2">
    <property type="entry name" value="CHROMOSOMAL REPLICATION INITIATOR PROTEIN DNAA"/>
    <property type="match status" value="1"/>
</dbReference>
<gene>
    <name evidence="8 14" type="primary">dnaA</name>
    <name evidence="14" type="ORF">EHQ95_13135</name>
</gene>
<dbReference type="Gene3D" id="3.30.300.180">
    <property type="match status" value="1"/>
</dbReference>
<dbReference type="RefSeq" id="WP_135659593.1">
    <property type="nucleotide sequence ID" value="NZ_RQHF01000028.1"/>
</dbReference>
<dbReference type="InterPro" id="IPR038454">
    <property type="entry name" value="DnaA_N_sf"/>
</dbReference>
<evidence type="ECO:0000256" key="1">
    <source>
        <dbReference type="ARBA" id="ARBA00006583"/>
    </source>
</evidence>
<organism evidence="14 15">
    <name type="scientific">Leptospira vanthielii</name>
    <dbReference type="NCBI Taxonomy" id="293085"/>
    <lineage>
        <taxon>Bacteria</taxon>
        <taxon>Pseudomonadati</taxon>
        <taxon>Spirochaetota</taxon>
        <taxon>Spirochaetia</taxon>
        <taxon>Leptospirales</taxon>
        <taxon>Leptospiraceae</taxon>
        <taxon>Leptospira</taxon>
    </lineage>
</organism>
<dbReference type="Pfam" id="PF00308">
    <property type="entry name" value="Bac_DnaA"/>
    <property type="match status" value="1"/>
</dbReference>
<evidence type="ECO:0000313" key="14">
    <source>
        <dbReference type="EMBL" id="TGM52589.1"/>
    </source>
</evidence>
<comment type="similarity">
    <text evidence="1 8 11">Belongs to the DnaA family.</text>
</comment>
<evidence type="ECO:0000256" key="8">
    <source>
        <dbReference type="HAMAP-Rule" id="MF_00377"/>
    </source>
</evidence>
<comment type="subcellular location">
    <subcellularLocation>
        <location evidence="8">Cytoplasm</location>
    </subcellularLocation>
</comment>
<dbReference type="Pfam" id="PF08299">
    <property type="entry name" value="Bac_DnaA_C"/>
    <property type="match status" value="1"/>
</dbReference>
<feature type="domain" description="AAA+ ATPase" evidence="12">
    <location>
        <begin position="132"/>
        <end position="264"/>
    </location>
</feature>
<evidence type="ECO:0000256" key="10">
    <source>
        <dbReference type="RuleBase" id="RU000577"/>
    </source>
</evidence>
<dbReference type="PRINTS" id="PR00051">
    <property type="entry name" value="DNAA"/>
</dbReference>
<dbReference type="SUPFAM" id="SSF52540">
    <property type="entry name" value="P-loop containing nucleoside triphosphate hydrolases"/>
    <property type="match status" value="1"/>
</dbReference>
<comment type="subunit">
    <text evidence="8">Oligomerizes as a right-handed, spiral filament on DNA at oriC.</text>
</comment>
<comment type="caution">
    <text evidence="8">Lacks conserved residue(s) required for the propagation of feature annotation.</text>
</comment>
<keyword evidence="4 8" id="KW-0547">Nucleotide-binding</keyword>
<evidence type="ECO:0000256" key="6">
    <source>
        <dbReference type="ARBA" id="ARBA00023121"/>
    </source>
</evidence>
<proteinExistence type="inferred from homology"/>
<feature type="binding site" evidence="8">
    <location>
        <position position="147"/>
    </location>
    <ligand>
        <name>ATP</name>
        <dbReference type="ChEBI" id="CHEBI:30616"/>
    </ligand>
</feature>
<evidence type="ECO:0000313" key="15">
    <source>
        <dbReference type="Proteomes" id="UP000298112"/>
    </source>
</evidence>
<evidence type="ECO:0000256" key="5">
    <source>
        <dbReference type="ARBA" id="ARBA00022840"/>
    </source>
</evidence>
<dbReference type="CDD" id="cd00009">
    <property type="entry name" value="AAA"/>
    <property type="match status" value="1"/>
</dbReference>
<dbReference type="EMBL" id="RQHF01000028">
    <property type="protein sequence ID" value="TGM52589.1"/>
    <property type="molecule type" value="Genomic_DNA"/>
</dbReference>
<dbReference type="InterPro" id="IPR027417">
    <property type="entry name" value="P-loop_NTPase"/>
</dbReference>
<evidence type="ECO:0000256" key="11">
    <source>
        <dbReference type="RuleBase" id="RU004227"/>
    </source>
</evidence>
<dbReference type="SMART" id="SM00382">
    <property type="entry name" value="AAA"/>
    <property type="match status" value="1"/>
</dbReference>
<evidence type="ECO:0000259" key="12">
    <source>
        <dbReference type="SMART" id="SM00382"/>
    </source>
</evidence>
<keyword evidence="2 8" id="KW-0963">Cytoplasm</keyword>
<dbReference type="CDD" id="cd06571">
    <property type="entry name" value="Bac_DnaA_C"/>
    <property type="match status" value="1"/>
</dbReference>
<dbReference type="InterPro" id="IPR024633">
    <property type="entry name" value="DnaA_N_dom"/>
</dbReference>
<evidence type="ECO:0000256" key="3">
    <source>
        <dbReference type="ARBA" id="ARBA00022705"/>
    </source>
</evidence>
<keyword evidence="6 8" id="KW-0446">Lipid-binding</keyword>
<accession>A0ABY2NNA7</accession>
<keyword evidence="7 8" id="KW-0238">DNA-binding</keyword>
<dbReference type="Proteomes" id="UP000298112">
    <property type="component" value="Unassembled WGS sequence"/>
</dbReference>
<evidence type="ECO:0000256" key="2">
    <source>
        <dbReference type="ARBA" id="ARBA00022490"/>
    </source>
</evidence>
<dbReference type="Gene3D" id="1.10.1750.10">
    <property type="match status" value="1"/>
</dbReference>
<feature type="region of interest" description="Domain IV, binds dsDNA" evidence="8">
    <location>
        <begin position="319"/>
        <end position="441"/>
    </location>
</feature>
<dbReference type="PANTHER" id="PTHR30050">
    <property type="entry name" value="CHROMOSOMAL REPLICATION INITIATOR PROTEIN DNAA"/>
    <property type="match status" value="1"/>
</dbReference>
<reference evidence="15" key="1">
    <citation type="journal article" date="2019" name="PLoS Negl. Trop. Dis.">
        <title>Revisiting the worldwide diversity of Leptospira species in the environment.</title>
        <authorList>
            <person name="Vincent A.T."/>
            <person name="Schiettekatte O."/>
            <person name="Bourhy P."/>
            <person name="Veyrier F.J."/>
            <person name="Picardeau M."/>
        </authorList>
    </citation>
    <scope>NUCLEOTIDE SEQUENCE [LARGE SCALE GENOMIC DNA]</scope>
    <source>
        <strain evidence="15">201601955</strain>
    </source>
</reference>
<name>A0ABY2NNA7_9LEPT</name>
<feature type="region of interest" description="Domain I, interacts with DnaA modulators" evidence="8">
    <location>
        <begin position="1"/>
        <end position="81"/>
    </location>
</feature>
<dbReference type="InterPro" id="IPR013159">
    <property type="entry name" value="DnaA_C"/>
</dbReference>
<keyword evidence="15" id="KW-1185">Reference proteome</keyword>
<comment type="function">
    <text evidence="8 10">Plays an essential role in the initiation and regulation of chromosomal replication. ATP-DnaA binds to the origin of replication (oriC) to initiate formation of the DNA replication initiation complex once per cell cycle. Binds the DnaA box (a 9 base pair repeat at the origin) and separates the double-stranded (ds)DNA. Forms a right-handed helical filament on oriC DNA; dsDNA binds to the exterior of the filament while single-stranded (ss)DNA is stabiized in the filament's interior. The ATP-DnaA-oriC complex binds and stabilizes one strand of the AT-rich DNA unwinding element (DUE), permitting loading of DNA polymerase. After initiation quickly degrades to an ADP-DnaA complex that is not apt for DNA replication. Binds acidic phospholipids.</text>
</comment>
<keyword evidence="3 8" id="KW-0235">DNA replication</keyword>
<evidence type="ECO:0000256" key="4">
    <source>
        <dbReference type="ARBA" id="ARBA00022741"/>
    </source>
</evidence>
<dbReference type="NCBIfam" id="TIGR00362">
    <property type="entry name" value="DnaA"/>
    <property type="match status" value="1"/>
</dbReference>
<evidence type="ECO:0000256" key="9">
    <source>
        <dbReference type="NCBIfam" id="TIGR00362"/>
    </source>
</evidence>
<evidence type="ECO:0000259" key="13">
    <source>
        <dbReference type="SMART" id="SM00760"/>
    </source>
</evidence>
<dbReference type="InterPro" id="IPR010921">
    <property type="entry name" value="Trp_repressor/repl_initiator"/>
</dbReference>
<dbReference type="SUPFAM" id="SSF48295">
    <property type="entry name" value="TrpR-like"/>
    <property type="match status" value="1"/>
</dbReference>
<dbReference type="InterPro" id="IPR001957">
    <property type="entry name" value="Chromosome_initiator_DnaA"/>
</dbReference>
<dbReference type="Pfam" id="PF11638">
    <property type="entry name" value="DnaA_N"/>
    <property type="match status" value="1"/>
</dbReference>
<dbReference type="Gene3D" id="3.40.50.300">
    <property type="entry name" value="P-loop containing nucleotide triphosphate hydrolases"/>
    <property type="match status" value="1"/>
</dbReference>
<dbReference type="InterPro" id="IPR013317">
    <property type="entry name" value="DnaA_dom"/>
</dbReference>
<comment type="caution">
    <text evidence="14">The sequence shown here is derived from an EMBL/GenBank/DDBJ whole genome shotgun (WGS) entry which is preliminary data.</text>
</comment>
<feature type="binding site" evidence="8">
    <location>
        <position position="143"/>
    </location>
    <ligand>
        <name>ATP</name>
        <dbReference type="ChEBI" id="CHEBI:30616"/>
    </ligand>
</feature>
<protein>
    <recommendedName>
        <fullName evidence="8 9">Chromosomal replication initiator protein DnaA</fullName>
    </recommendedName>
</protein>
<dbReference type="InterPro" id="IPR003593">
    <property type="entry name" value="AAA+_ATPase"/>
</dbReference>
<feature type="binding site" evidence="8">
    <location>
        <position position="146"/>
    </location>
    <ligand>
        <name>ATP</name>
        <dbReference type="ChEBI" id="CHEBI:30616"/>
    </ligand>
</feature>
<evidence type="ECO:0000256" key="7">
    <source>
        <dbReference type="ARBA" id="ARBA00023125"/>
    </source>
</evidence>
<dbReference type="InterPro" id="IPR020591">
    <property type="entry name" value="Chromosome_initiator_DnaA-like"/>
</dbReference>
<dbReference type="HAMAP" id="MF_00377">
    <property type="entry name" value="DnaA_bact"/>
    <property type="match status" value="1"/>
</dbReference>
<feature type="binding site" evidence="8">
    <location>
        <position position="145"/>
    </location>
    <ligand>
        <name>ATP</name>
        <dbReference type="ChEBI" id="CHEBI:30616"/>
    </ligand>
</feature>